<keyword evidence="2" id="KW-1185">Reference proteome</keyword>
<evidence type="ECO:0000313" key="2">
    <source>
        <dbReference type="Proteomes" id="UP000008561"/>
    </source>
</evidence>
<accession>A8ZYI8</accession>
<name>A8ZYI8_DESOH</name>
<dbReference type="Proteomes" id="UP000008561">
    <property type="component" value="Chromosome"/>
</dbReference>
<protein>
    <submittedName>
        <fullName evidence="1">Uncharacterized protein</fullName>
    </submittedName>
</protein>
<organism evidence="1 2">
    <name type="scientific">Desulfosudis oleivorans (strain DSM 6200 / JCM 39069 / Hxd3)</name>
    <name type="common">Desulfococcus oleovorans</name>
    <dbReference type="NCBI Taxonomy" id="96561"/>
    <lineage>
        <taxon>Bacteria</taxon>
        <taxon>Pseudomonadati</taxon>
        <taxon>Thermodesulfobacteriota</taxon>
        <taxon>Desulfobacteria</taxon>
        <taxon>Desulfobacterales</taxon>
        <taxon>Desulfosudaceae</taxon>
        <taxon>Desulfosudis</taxon>
    </lineage>
</organism>
<proteinExistence type="predicted"/>
<dbReference type="KEGG" id="dol:Dole_2910"/>
<evidence type="ECO:0000313" key="1">
    <source>
        <dbReference type="EMBL" id="ABW68713.1"/>
    </source>
</evidence>
<dbReference type="EMBL" id="CP000859">
    <property type="protein sequence ID" value="ABW68713.1"/>
    <property type="molecule type" value="Genomic_DNA"/>
</dbReference>
<dbReference type="AlphaFoldDB" id="A8ZYI8"/>
<gene>
    <name evidence="1" type="ordered locus">Dole_2910</name>
</gene>
<dbReference type="HOGENOM" id="CLU_1560476_0_0_7"/>
<sequence>MHDIYGDEIPYYIQKGYRRVALGSPQITNEDALAMALSKFAGTDIKIHLMGNVRFKYLANFPIHSADTAGWARTGGFGLIRYWNPEKKGINKTDRIYLQERIKGGPVGNTVYSTYQYRSELDKFLWKTFNLTYYDLIGPTGQANKQLVNTYYYAQLEDIITDIHRQKGFKT</sequence>
<reference evidence="1 2" key="1">
    <citation type="submission" date="2007-10" db="EMBL/GenBank/DDBJ databases">
        <title>Complete sequence of Desulfococcus oleovorans Hxd3.</title>
        <authorList>
            <consortium name="US DOE Joint Genome Institute"/>
            <person name="Copeland A."/>
            <person name="Lucas S."/>
            <person name="Lapidus A."/>
            <person name="Barry K."/>
            <person name="Glavina del Rio T."/>
            <person name="Dalin E."/>
            <person name="Tice H."/>
            <person name="Pitluck S."/>
            <person name="Kiss H."/>
            <person name="Brettin T."/>
            <person name="Bruce D."/>
            <person name="Detter J.C."/>
            <person name="Han C."/>
            <person name="Schmutz J."/>
            <person name="Larimer F."/>
            <person name="Land M."/>
            <person name="Hauser L."/>
            <person name="Kyrpides N."/>
            <person name="Kim E."/>
            <person name="Wawrik B."/>
            <person name="Richardson P."/>
        </authorList>
    </citation>
    <scope>NUCLEOTIDE SEQUENCE [LARGE SCALE GENOMIC DNA]</scope>
    <source>
        <strain evidence="2">DSM 6200 / JCM 39069 / Hxd3</strain>
    </source>
</reference>
<dbReference type="eggNOG" id="ENOG5034510">
    <property type="taxonomic scope" value="Bacteria"/>
</dbReference>